<dbReference type="AlphaFoldDB" id="A0A5K7Z1A4"/>
<dbReference type="Proteomes" id="UP000427769">
    <property type="component" value="Chromosome"/>
</dbReference>
<gene>
    <name evidence="2" type="ORF">DSCW_21050</name>
</gene>
<keyword evidence="1" id="KW-0472">Membrane</keyword>
<proteinExistence type="predicted"/>
<keyword evidence="1" id="KW-1133">Transmembrane helix</keyword>
<evidence type="ECO:0000256" key="1">
    <source>
        <dbReference type="SAM" id="Phobius"/>
    </source>
</evidence>
<evidence type="ECO:0000313" key="3">
    <source>
        <dbReference type="Proteomes" id="UP000427769"/>
    </source>
</evidence>
<protein>
    <submittedName>
        <fullName evidence="2">Uncharacterized protein</fullName>
    </submittedName>
</protein>
<feature type="transmembrane region" description="Helical" evidence="1">
    <location>
        <begin position="39"/>
        <end position="59"/>
    </location>
</feature>
<reference evidence="2 3" key="1">
    <citation type="submission" date="2019-11" db="EMBL/GenBank/DDBJ databases">
        <title>Comparative genomics of hydrocarbon-degrading Desulfosarcina strains.</title>
        <authorList>
            <person name="Watanabe M."/>
            <person name="Kojima H."/>
            <person name="Fukui M."/>
        </authorList>
    </citation>
    <scope>NUCLEOTIDE SEQUENCE [LARGE SCALE GENOMIC DNA]</scope>
    <source>
        <strain evidence="2 3">PP31</strain>
    </source>
</reference>
<name>A0A5K7Z1A4_9BACT</name>
<accession>A0A5K7Z1A4</accession>
<keyword evidence="1" id="KW-0812">Transmembrane</keyword>
<dbReference type="RefSeq" id="WP_155303692.1">
    <property type="nucleotide sequence ID" value="NZ_AP021875.1"/>
</dbReference>
<dbReference type="KEGG" id="dwd:DSCW_21050"/>
<keyword evidence="3" id="KW-1185">Reference proteome</keyword>
<organism evidence="2 3">
    <name type="scientific">Desulfosarcina widdelii</name>
    <dbReference type="NCBI Taxonomy" id="947919"/>
    <lineage>
        <taxon>Bacteria</taxon>
        <taxon>Pseudomonadati</taxon>
        <taxon>Thermodesulfobacteriota</taxon>
        <taxon>Desulfobacteria</taxon>
        <taxon>Desulfobacterales</taxon>
        <taxon>Desulfosarcinaceae</taxon>
        <taxon>Desulfosarcina</taxon>
    </lineage>
</organism>
<evidence type="ECO:0000313" key="2">
    <source>
        <dbReference type="EMBL" id="BBO74688.1"/>
    </source>
</evidence>
<feature type="transmembrane region" description="Helical" evidence="1">
    <location>
        <begin position="16"/>
        <end position="33"/>
    </location>
</feature>
<dbReference type="OrthoDB" id="9765532at2"/>
<dbReference type="EMBL" id="AP021875">
    <property type="protein sequence ID" value="BBO74688.1"/>
    <property type="molecule type" value="Genomic_DNA"/>
</dbReference>
<sequence length="61" mass="7060">MRFLKPLFGFISRENLAGYLIYLMVWGAGQYKFTDYTRIGLVLTLIVMAMTIFLAPLIYGF</sequence>